<dbReference type="InterPro" id="IPR002523">
    <property type="entry name" value="MgTranspt_CorA/ZnTranspt_ZntB"/>
</dbReference>
<feature type="transmembrane region" description="Helical" evidence="6">
    <location>
        <begin position="535"/>
        <end position="553"/>
    </location>
</feature>
<organism evidence="7 8">
    <name type="scientific">Anthostomella pinea</name>
    <dbReference type="NCBI Taxonomy" id="933095"/>
    <lineage>
        <taxon>Eukaryota</taxon>
        <taxon>Fungi</taxon>
        <taxon>Dikarya</taxon>
        <taxon>Ascomycota</taxon>
        <taxon>Pezizomycotina</taxon>
        <taxon>Sordariomycetes</taxon>
        <taxon>Xylariomycetidae</taxon>
        <taxon>Xylariales</taxon>
        <taxon>Xylariaceae</taxon>
        <taxon>Anthostomella</taxon>
    </lineage>
</organism>
<gene>
    <name evidence="7" type="ORF">KHLLAP_LOCUS3265</name>
</gene>
<keyword evidence="2 6" id="KW-0812">Transmembrane</keyword>
<comment type="caution">
    <text evidence="7">The sequence shown here is derived from an EMBL/GenBank/DDBJ whole genome shotgun (WGS) entry which is preliminary data.</text>
</comment>
<accession>A0AAI8VE93</accession>
<dbReference type="Proteomes" id="UP001295740">
    <property type="component" value="Unassembled WGS sequence"/>
</dbReference>
<dbReference type="GO" id="GO:0046873">
    <property type="term" value="F:metal ion transmembrane transporter activity"/>
    <property type="evidence" value="ECO:0007669"/>
    <property type="project" value="InterPro"/>
</dbReference>
<reference evidence="7" key="1">
    <citation type="submission" date="2023-10" db="EMBL/GenBank/DDBJ databases">
        <authorList>
            <person name="Hackl T."/>
        </authorList>
    </citation>
    <scope>NUCLEOTIDE SEQUENCE</scope>
</reference>
<dbReference type="SUPFAM" id="SSF144083">
    <property type="entry name" value="Magnesium transport protein CorA, transmembrane region"/>
    <property type="match status" value="1"/>
</dbReference>
<dbReference type="AlphaFoldDB" id="A0AAI8VE93"/>
<evidence type="ECO:0000256" key="5">
    <source>
        <dbReference type="SAM" id="MobiDB-lite"/>
    </source>
</evidence>
<protein>
    <submittedName>
        <fullName evidence="7">Uu.00g101910.m01.CDS01</fullName>
    </submittedName>
</protein>
<evidence type="ECO:0000256" key="4">
    <source>
        <dbReference type="ARBA" id="ARBA00023136"/>
    </source>
</evidence>
<dbReference type="Pfam" id="PF01544">
    <property type="entry name" value="CorA"/>
    <property type="match status" value="1"/>
</dbReference>
<evidence type="ECO:0000256" key="6">
    <source>
        <dbReference type="SAM" id="Phobius"/>
    </source>
</evidence>
<feature type="transmembrane region" description="Helical" evidence="6">
    <location>
        <begin position="501"/>
        <end position="523"/>
    </location>
</feature>
<dbReference type="GO" id="GO:0016020">
    <property type="term" value="C:membrane"/>
    <property type="evidence" value="ECO:0007669"/>
    <property type="project" value="UniProtKB-SubCell"/>
</dbReference>
<name>A0AAI8VE93_9PEZI</name>
<dbReference type="InterPro" id="IPR045863">
    <property type="entry name" value="CorA_TM1_TM2"/>
</dbReference>
<dbReference type="EMBL" id="CAUWAG010000004">
    <property type="protein sequence ID" value="CAJ2502797.1"/>
    <property type="molecule type" value="Genomic_DNA"/>
</dbReference>
<evidence type="ECO:0000256" key="3">
    <source>
        <dbReference type="ARBA" id="ARBA00022989"/>
    </source>
</evidence>
<evidence type="ECO:0000256" key="2">
    <source>
        <dbReference type="ARBA" id="ARBA00022692"/>
    </source>
</evidence>
<proteinExistence type="predicted"/>
<evidence type="ECO:0000256" key="1">
    <source>
        <dbReference type="ARBA" id="ARBA00004141"/>
    </source>
</evidence>
<evidence type="ECO:0000313" key="8">
    <source>
        <dbReference type="Proteomes" id="UP001295740"/>
    </source>
</evidence>
<dbReference type="Gene3D" id="1.20.58.340">
    <property type="entry name" value="Magnesium transport protein CorA, transmembrane region"/>
    <property type="match status" value="1"/>
</dbReference>
<sequence length="599" mass="67990">MGVQRSKWGRGSWSSSSDPYDGHEAALKPEHDGNALLPHKGRGDDYFNGDIYDGRPTEEETRWEIDSSNMPYLSHIKSLSHFYPHLRFLAQWMQVTTSPVKWQFIKSQPNLEAIRQERASRIKVAAVDFASGQGQPTIERINTRAGLTDRLDSALPSGTTRLYIVEDLSRNVIELLGSRLDIDPQFFREQINDYLWFNTRDPWVELPDLDVVARNRPFFRLQYVHSRYFKNQKIFREAQVQAGMFNVLRRLDDDSEHDSLFDEHGAIIALVRSKASLWIRPSKPGEDTVGVLLIDPSVTAGHPLWGGYRPFKTSPPPSESSKVYASPPRDSLFEDLLFWIAQMPPDDVDAVRDNPRAMAHRMVQIICAEWLTLSRYILARLGQIEWEVERPDFRPESLKGIDSSLSKSHTWRRRLPIFRNMVADAQKKLFRENYGPGASAAVKAVTDSPGGTDCISDLRDDFAIVAKGLEDLLAKMDRITAVTTAVAAFEESRRAVEQNRALGRLTYLAVIFAPLSFVSSFFSMSTDVTELSQTFWVYFCVAVPISLGVYLVVDQKWTNSLQGVWRGRKDALDWRGRLGHAREKRPKQGGGRRAGALAS</sequence>
<keyword evidence="8" id="KW-1185">Reference proteome</keyword>
<keyword evidence="3 6" id="KW-1133">Transmembrane helix</keyword>
<keyword evidence="4 6" id="KW-0472">Membrane</keyword>
<feature type="compositionally biased region" description="Basic and acidic residues" evidence="5">
    <location>
        <begin position="20"/>
        <end position="33"/>
    </location>
</feature>
<feature type="compositionally biased region" description="Low complexity" evidence="5">
    <location>
        <begin position="1"/>
        <end position="17"/>
    </location>
</feature>
<comment type="subcellular location">
    <subcellularLocation>
        <location evidence="1">Membrane</location>
        <topology evidence="1">Multi-pass membrane protein</topology>
    </subcellularLocation>
</comment>
<evidence type="ECO:0000313" key="7">
    <source>
        <dbReference type="EMBL" id="CAJ2502797.1"/>
    </source>
</evidence>
<feature type="region of interest" description="Disordered" evidence="5">
    <location>
        <begin position="1"/>
        <end position="42"/>
    </location>
</feature>